<dbReference type="Proteomes" id="UP000499080">
    <property type="component" value="Unassembled WGS sequence"/>
</dbReference>
<keyword evidence="1" id="KW-1133">Transmembrane helix</keyword>
<dbReference type="EMBL" id="BGPR01000687">
    <property type="protein sequence ID" value="GBM31575.1"/>
    <property type="molecule type" value="Genomic_DNA"/>
</dbReference>
<evidence type="ECO:0000313" key="2">
    <source>
        <dbReference type="EMBL" id="GBM31575.1"/>
    </source>
</evidence>
<accession>A0A4Y2EUJ2</accession>
<sequence length="108" mass="12428">MMKKDQSIMIYSYFLDFISHICAAIALVLSADSLQNKINNFHMKYNCTYDSPAVKISAGKVVRSYGYPKFLVLTGWGMFIVRKPLLLSMSAWLFTYAVIIIQFYYTPT</sequence>
<organism evidence="2 3">
    <name type="scientific">Araneus ventricosus</name>
    <name type="common">Orbweaver spider</name>
    <name type="synonym">Epeira ventricosa</name>
    <dbReference type="NCBI Taxonomy" id="182803"/>
    <lineage>
        <taxon>Eukaryota</taxon>
        <taxon>Metazoa</taxon>
        <taxon>Ecdysozoa</taxon>
        <taxon>Arthropoda</taxon>
        <taxon>Chelicerata</taxon>
        <taxon>Arachnida</taxon>
        <taxon>Araneae</taxon>
        <taxon>Araneomorphae</taxon>
        <taxon>Entelegynae</taxon>
        <taxon>Araneoidea</taxon>
        <taxon>Araneidae</taxon>
        <taxon>Araneus</taxon>
    </lineage>
</organism>
<proteinExistence type="predicted"/>
<dbReference type="AlphaFoldDB" id="A0A4Y2EUJ2"/>
<feature type="transmembrane region" description="Helical" evidence="1">
    <location>
        <begin position="85"/>
        <end position="105"/>
    </location>
</feature>
<protein>
    <submittedName>
        <fullName evidence="2">Uncharacterized protein</fullName>
    </submittedName>
</protein>
<keyword evidence="1" id="KW-0472">Membrane</keyword>
<feature type="transmembrane region" description="Helical" evidence="1">
    <location>
        <begin position="12"/>
        <end position="34"/>
    </location>
</feature>
<reference evidence="2 3" key="1">
    <citation type="journal article" date="2019" name="Sci. Rep.">
        <title>Orb-weaving spider Araneus ventricosus genome elucidates the spidroin gene catalogue.</title>
        <authorList>
            <person name="Kono N."/>
            <person name="Nakamura H."/>
            <person name="Ohtoshi R."/>
            <person name="Moran D.A.P."/>
            <person name="Shinohara A."/>
            <person name="Yoshida Y."/>
            <person name="Fujiwara M."/>
            <person name="Mori M."/>
            <person name="Tomita M."/>
            <person name="Arakawa K."/>
        </authorList>
    </citation>
    <scope>NUCLEOTIDE SEQUENCE [LARGE SCALE GENOMIC DNA]</scope>
</reference>
<keyword evidence="1" id="KW-0812">Transmembrane</keyword>
<dbReference type="OrthoDB" id="6437018at2759"/>
<keyword evidence="3" id="KW-1185">Reference proteome</keyword>
<evidence type="ECO:0000313" key="3">
    <source>
        <dbReference type="Proteomes" id="UP000499080"/>
    </source>
</evidence>
<comment type="caution">
    <text evidence="2">The sequence shown here is derived from an EMBL/GenBank/DDBJ whole genome shotgun (WGS) entry which is preliminary data.</text>
</comment>
<name>A0A4Y2EUJ2_ARAVE</name>
<evidence type="ECO:0000256" key="1">
    <source>
        <dbReference type="SAM" id="Phobius"/>
    </source>
</evidence>
<gene>
    <name evidence="2" type="ORF">AVEN_11746_1</name>
</gene>